<sequence length="104" mass="10731">MVNPMRGEVALVLDGQPHVARLTLAALAELETELQADGLTGLVARLDEGRISSREILAVLVAGLRGGGWTGQAGDLLAVQIEGGPLEAARIAARLLALAFRAPA</sequence>
<reference evidence="1 2" key="1">
    <citation type="submission" date="2019-04" db="EMBL/GenBank/DDBJ databases">
        <authorList>
            <person name="Li J."/>
        </authorList>
    </citation>
    <scope>NUCLEOTIDE SEQUENCE [LARGE SCALE GENOMIC DNA]</scope>
    <source>
        <strain evidence="1 2">CCTCC AB2016182</strain>
    </source>
</reference>
<accession>A0A4U0QV01</accession>
<gene>
    <name evidence="1" type="ORF">FA740_05945</name>
</gene>
<evidence type="ECO:0000313" key="2">
    <source>
        <dbReference type="Proteomes" id="UP000306223"/>
    </source>
</evidence>
<protein>
    <submittedName>
        <fullName evidence="1">Gene transfer agent family protein</fullName>
    </submittedName>
</protein>
<dbReference type="Pfam" id="PF11836">
    <property type="entry name" value="Phage_TAC_11"/>
    <property type="match status" value="1"/>
</dbReference>
<dbReference type="AlphaFoldDB" id="A0A4U0QV01"/>
<dbReference type="EMBL" id="SUNH01000007">
    <property type="protein sequence ID" value="TJZ85935.1"/>
    <property type="molecule type" value="Genomic_DNA"/>
</dbReference>
<comment type="caution">
    <text evidence="1">The sequence shown here is derived from an EMBL/GenBank/DDBJ whole genome shotgun (WGS) entry which is preliminary data.</text>
</comment>
<organism evidence="1 2">
    <name type="scientific">Paracoccus hibiscisoli</name>
    <dbReference type="NCBI Taxonomy" id="2023261"/>
    <lineage>
        <taxon>Bacteria</taxon>
        <taxon>Pseudomonadati</taxon>
        <taxon>Pseudomonadota</taxon>
        <taxon>Alphaproteobacteria</taxon>
        <taxon>Rhodobacterales</taxon>
        <taxon>Paracoccaceae</taxon>
        <taxon>Paracoccus</taxon>
    </lineage>
</organism>
<dbReference type="Proteomes" id="UP000306223">
    <property type="component" value="Unassembled WGS sequence"/>
</dbReference>
<evidence type="ECO:0000313" key="1">
    <source>
        <dbReference type="EMBL" id="TJZ85935.1"/>
    </source>
</evidence>
<name>A0A4U0QV01_9RHOB</name>
<keyword evidence="2" id="KW-1185">Reference proteome</keyword>
<dbReference type="RefSeq" id="WP_136855908.1">
    <property type="nucleotide sequence ID" value="NZ_SUNH01000007.1"/>
</dbReference>
<dbReference type="InterPro" id="IPR021791">
    <property type="entry name" value="Phage_TAC_11"/>
</dbReference>
<proteinExistence type="predicted"/>